<feature type="domain" description="Mon2/Sec7/BIG1-like HUS" evidence="5">
    <location>
        <begin position="238"/>
        <end position="416"/>
    </location>
</feature>
<dbReference type="EMBL" id="IACT01003687">
    <property type="protein sequence ID" value="LAC22916.1"/>
    <property type="molecule type" value="mRNA"/>
</dbReference>
<evidence type="ECO:0000256" key="1">
    <source>
        <dbReference type="ARBA" id="ARBA00022448"/>
    </source>
</evidence>
<dbReference type="InterPro" id="IPR015403">
    <property type="entry name" value="Mon2/Sec7/BIG1-like_HDS"/>
</dbReference>
<dbReference type="Pfam" id="PF09324">
    <property type="entry name" value="Sec7-like_HDS"/>
    <property type="match status" value="1"/>
</dbReference>
<sequence length="2042" mass="219454">MAALVAADGSTAATVGSSEGAATLKLLETLQTDLRTLCLQTKKRFPHIRESSEEAIMQLRGAAAACGGSSSTSAALAPIAPHVLHPLLQAAHTKDPKIVQASLGLVQKVIVSGGVVEGGCGGHVVEALWLLMEGGVEELKVLQTVTLLVTTNTAIAGENLAKALVVCLRLHFTKDAVVANTASATVRQLVSAVMERMVAEDRQAASSHSGSDVDSKAFDVEELKTLRPTPPKTLGPAAADAFLLFQDLVQLVNADQPMWLVGLTEMTRTFGLDLLESVLTMFPQIFYKHPEFGYLLKERVCALVIQLFSPNIKYRAQHTGSGALATSAPQPHDKPYFPITMRLLRLVAALIHHYYPLLITQCEIFLSLLVKFLECGERPEWQRCLALEVLHNLATQPALLLQFTQHYDCNPHSTNIFQDIVNSLGSFVQSLFLTSGGSGGGVGLTSTIPPPTTTHTTGAGVVVSSHSPALLAGLPVGPGVSPQPAFCYRGVYLPLVTSLAPTTRPKPVFLQLVDKLEPPSIPEGYSVTLACLCLLDITRSVQRLVIERQDRLQKKSNGTSVPNSGMSTSDLDTVPVKLSSRDTAHDSNSSKTALDALDNNAVLESVDQDELGNAISEINLLDSESSPSKSDATSASGDGAAVLGSEQVEVALTDDGLPTLPNNNSTDRLHGNSKKLADGTSSESSMLNLKNNAISSSNLSKDSIDNRSLSSDVFRSKELTNSIPEDEVLKQLVNSSWHGLLAALSTLLEACTDEAATENILQAFQTLAWISGVLELSTPRDAFITALCKSCLPPHYTLTVLNSPQSSPGSSNINGDAASSAGGNGGGGVGGSSGGVSTRQQHQHIHQHYYDSEMRHQVVAVGSALATSSSPSGAQQGPVMLTNKNLQVMRSVLSLAHCHGAVLASAWHLVLTTLQHLVWILGLKPATGGSLKQSGRSTNDSNAVITTAVIADLPVLSSMLSRLFESSAQLDDVALHHLIDALCKLSSESMQLAYTNREPSLFAVAKLLETGVVNLSRVEVFWRPITNHLLEVCQHPHIRMREWGVEAVTYLVRTALTHPHLTNPAKHRGPGVLPLRTNQRLQLLLLSPLSELSSCGHADVRQKQLEALLAVLHTGGEQMQHGWPTILTVIAAVNDNHSEHLVRLAFQCLQLVVTDFLPLMPWRCLPLTVASAAKFGSQTQELNISLTAIGLMWNISDYFYQNQEKLRASLSSDGGPAFPAFPGLPNMPPFDKLWMCLYARLGDLCVDGRPAVRKSAGQTLFSTIAAHGSLLHNSTWQAVLWQVLFPLLDKVRQLSASASTDKVDEAGNILIHHSRNTHQKQWAETQVLTLSGCARVFSTKQHLLLGLPDYPRAWALMLDFIHTAALARTNEVSLAALKSLQEMLQSSRTSVILTATPSSSTAGDSDDDGSTSYTTSPAVTSNNSTPSTASTTPQSTFAKQRKFTSEDEVANWNTAWKMWHSIGVEVTKPPPDSITHGCDAYVPTQAFLSALLHTLPHLFQHIKHRLGSAELAGLSQVLLGCVRVPVSADSAAFVLPSTATSDTAMLTPLQEAVLASLQHLMQHLTNGAINNPPSNNNDDSVAVNNSSSSKQQCSRVRTDNVSNNNTHSDDSSSKSSDAAADATGPATLVPQLFTILLQFASFGYQPPTYGRVQTRPYHAKGALGGPMSEYIAPPCTAFSERCMSLTVRLYQTTAHWQHVIQAHVLDKIVQCCTPGLGLKYLCPSWKCFISALLTVLETGLPLARLYPEQHDNFWHTLHHALDAFLFSNSPAPNNQSGEEAEADEALDCRVVQLLQEQVLPHPSTTPPHFLMAAMVLLNKGSIHSAPVTEVECSKLREQFAKGCFETLLQFSLFSPSHLLPQGDFFPAHPGDNTVAAADPGEVLREGRVTSKLAVTSLLHRFKDVLVKYVQDTTIAGNCPLPRHRLAEISFVLQAIATLLASLRDAPKHKVDLMTWQQLIGLYPHLVEAGGGGGGGGGGGVGGTGSSHPYLWRPLREVLLQYAHLLQPPLSLTDHDAITAPPHPHSLTNNADDLPKIHGANNN</sequence>
<feature type="domain" description="Mon2 C-terminal" evidence="6">
    <location>
        <begin position="1626"/>
        <end position="2008"/>
    </location>
</feature>
<feature type="domain" description="Mon2 C-terminal" evidence="6">
    <location>
        <begin position="1154"/>
        <end position="1563"/>
    </location>
</feature>
<dbReference type="SUPFAM" id="SSF48371">
    <property type="entry name" value="ARM repeat"/>
    <property type="match status" value="1"/>
</dbReference>
<feature type="compositionally biased region" description="Polar residues" evidence="3">
    <location>
        <begin position="555"/>
        <end position="571"/>
    </location>
</feature>
<dbReference type="PANTHER" id="PTHR34199:SF4">
    <property type="entry name" value="ARM REPEAT SUPERFAMILY PROTEIN"/>
    <property type="match status" value="1"/>
</dbReference>
<feature type="compositionally biased region" description="Gly residues" evidence="3">
    <location>
        <begin position="822"/>
        <end position="834"/>
    </location>
</feature>
<protein>
    <submittedName>
        <fullName evidence="8">Protein MON2 homolog</fullName>
    </submittedName>
</protein>
<feature type="compositionally biased region" description="Low complexity" evidence="3">
    <location>
        <begin position="1410"/>
        <end position="1436"/>
    </location>
</feature>
<name>A0A6A7FWF1_9CRUS</name>
<feature type="compositionally biased region" description="Low complexity" evidence="3">
    <location>
        <begin position="1570"/>
        <end position="1589"/>
    </location>
</feature>
<evidence type="ECO:0000313" key="8">
    <source>
        <dbReference type="EMBL" id="LAC22916.1"/>
    </source>
</evidence>
<feature type="domain" description="Mon2/Sec7/BIG1-like dimerisation and cyclophilin-binding" evidence="7">
    <location>
        <begin position="24"/>
        <end position="201"/>
    </location>
</feature>
<dbReference type="PANTHER" id="PTHR34199">
    <property type="entry name" value="NUMOD3 MOTIF FAMILY PROTEIN, EXPRESSED"/>
    <property type="match status" value="1"/>
</dbReference>
<feature type="region of interest" description="Disordered" evidence="3">
    <location>
        <begin position="803"/>
        <end position="846"/>
    </location>
</feature>
<dbReference type="Pfam" id="PF16213">
    <property type="entry name" value="DCB"/>
    <property type="match status" value="1"/>
</dbReference>
<feature type="compositionally biased region" description="Polar residues" evidence="3">
    <location>
        <begin position="1590"/>
        <end position="1606"/>
    </location>
</feature>
<evidence type="ECO:0000259" key="6">
    <source>
        <dbReference type="Pfam" id="PF16206"/>
    </source>
</evidence>
<feature type="region of interest" description="Disordered" evidence="3">
    <location>
        <begin position="1566"/>
        <end position="1621"/>
    </location>
</feature>
<feature type="region of interest" description="Disordered" evidence="3">
    <location>
        <begin position="1395"/>
        <end position="1443"/>
    </location>
</feature>
<feature type="region of interest" description="Disordered" evidence="3">
    <location>
        <begin position="551"/>
        <end position="573"/>
    </location>
</feature>
<feature type="region of interest" description="Disordered" evidence="3">
    <location>
        <begin position="654"/>
        <end position="683"/>
    </location>
</feature>
<feature type="region of interest" description="Disordered" evidence="3">
    <location>
        <begin position="2014"/>
        <end position="2042"/>
    </location>
</feature>
<dbReference type="InterPro" id="IPR016024">
    <property type="entry name" value="ARM-type_fold"/>
</dbReference>
<dbReference type="InterPro" id="IPR032691">
    <property type="entry name" value="Mon2/Sec7/BIG1-like_HUS"/>
</dbReference>
<feature type="domain" description="Mon2/Sec7/BIG1-like HDS" evidence="4">
    <location>
        <begin position="1076"/>
        <end position="1150"/>
    </location>
</feature>
<evidence type="ECO:0000256" key="2">
    <source>
        <dbReference type="ARBA" id="ARBA00022927"/>
    </source>
</evidence>
<evidence type="ECO:0000259" key="5">
    <source>
        <dbReference type="Pfam" id="PF12783"/>
    </source>
</evidence>
<proteinExistence type="evidence at transcript level"/>
<keyword evidence="2" id="KW-0653">Protein transport</keyword>
<reference evidence="8" key="1">
    <citation type="submission" date="2017-11" db="EMBL/GenBank/DDBJ databases">
        <title>The sensing device of the deep-sea amphipod.</title>
        <authorList>
            <person name="Kobayashi H."/>
            <person name="Nagahama T."/>
            <person name="Arai W."/>
            <person name="Sasagawa Y."/>
            <person name="Umeda M."/>
            <person name="Hayashi T."/>
            <person name="Nikaido I."/>
            <person name="Watanabe H."/>
            <person name="Oguri K."/>
            <person name="Kitazato H."/>
            <person name="Fujioka K."/>
            <person name="Kido Y."/>
            <person name="Takami H."/>
        </authorList>
    </citation>
    <scope>NUCLEOTIDE SEQUENCE</scope>
    <source>
        <tissue evidence="8">Whole body</tissue>
    </source>
</reference>
<dbReference type="InterPro" id="IPR032629">
    <property type="entry name" value="DCB_dom"/>
</dbReference>
<dbReference type="Pfam" id="PF12783">
    <property type="entry name" value="Sec7-like_HUS"/>
    <property type="match status" value="1"/>
</dbReference>
<dbReference type="InterPro" id="IPR032817">
    <property type="entry name" value="Mon2_C"/>
</dbReference>
<keyword evidence="1" id="KW-0813">Transport</keyword>
<feature type="compositionally biased region" description="Low complexity" evidence="3">
    <location>
        <begin position="809"/>
        <end position="821"/>
    </location>
</feature>
<dbReference type="GO" id="GO:0015031">
    <property type="term" value="P:protein transport"/>
    <property type="evidence" value="ECO:0007669"/>
    <property type="project" value="UniProtKB-KW"/>
</dbReference>
<evidence type="ECO:0000256" key="3">
    <source>
        <dbReference type="SAM" id="MobiDB-lite"/>
    </source>
</evidence>
<evidence type="ECO:0000259" key="4">
    <source>
        <dbReference type="Pfam" id="PF09324"/>
    </source>
</evidence>
<accession>A0A6A7FWF1</accession>
<dbReference type="Pfam" id="PF16206">
    <property type="entry name" value="Mon2_C"/>
    <property type="match status" value="2"/>
</dbReference>
<evidence type="ECO:0000259" key="7">
    <source>
        <dbReference type="Pfam" id="PF16213"/>
    </source>
</evidence>
<organism evidence="8">
    <name type="scientific">Hirondellea gigas</name>
    <dbReference type="NCBI Taxonomy" id="1518452"/>
    <lineage>
        <taxon>Eukaryota</taxon>
        <taxon>Metazoa</taxon>
        <taxon>Ecdysozoa</taxon>
        <taxon>Arthropoda</taxon>
        <taxon>Crustacea</taxon>
        <taxon>Multicrustacea</taxon>
        <taxon>Malacostraca</taxon>
        <taxon>Eumalacostraca</taxon>
        <taxon>Peracarida</taxon>
        <taxon>Amphipoda</taxon>
        <taxon>Amphilochidea</taxon>
        <taxon>Lysianassida</taxon>
        <taxon>Lysianassidira</taxon>
        <taxon>Lysianassoidea</taxon>
        <taxon>Lysianassidae</taxon>
        <taxon>Hirondellea</taxon>
    </lineage>
</organism>